<comment type="caution">
    <text evidence="1">The sequence shown here is derived from an EMBL/GenBank/DDBJ whole genome shotgun (WGS) entry which is preliminary data.</text>
</comment>
<evidence type="ECO:0000313" key="1">
    <source>
        <dbReference type="EMBL" id="KAI0042454.1"/>
    </source>
</evidence>
<dbReference type="EMBL" id="MU276065">
    <property type="protein sequence ID" value="KAI0042454.1"/>
    <property type="molecule type" value="Genomic_DNA"/>
</dbReference>
<protein>
    <submittedName>
        <fullName evidence="1">Uncharacterized protein</fullName>
    </submittedName>
</protein>
<dbReference type="Proteomes" id="UP000814033">
    <property type="component" value="Unassembled WGS sequence"/>
</dbReference>
<organism evidence="1 2">
    <name type="scientific">Auriscalpium vulgare</name>
    <dbReference type="NCBI Taxonomy" id="40419"/>
    <lineage>
        <taxon>Eukaryota</taxon>
        <taxon>Fungi</taxon>
        <taxon>Dikarya</taxon>
        <taxon>Basidiomycota</taxon>
        <taxon>Agaricomycotina</taxon>
        <taxon>Agaricomycetes</taxon>
        <taxon>Russulales</taxon>
        <taxon>Auriscalpiaceae</taxon>
        <taxon>Auriscalpium</taxon>
    </lineage>
</organism>
<proteinExistence type="predicted"/>
<reference evidence="1" key="2">
    <citation type="journal article" date="2022" name="New Phytol.">
        <title>Evolutionary transition to the ectomycorrhizal habit in the genomes of a hyperdiverse lineage of mushroom-forming fungi.</title>
        <authorList>
            <person name="Looney B."/>
            <person name="Miyauchi S."/>
            <person name="Morin E."/>
            <person name="Drula E."/>
            <person name="Courty P.E."/>
            <person name="Kohler A."/>
            <person name="Kuo A."/>
            <person name="LaButti K."/>
            <person name="Pangilinan J."/>
            <person name="Lipzen A."/>
            <person name="Riley R."/>
            <person name="Andreopoulos W."/>
            <person name="He G."/>
            <person name="Johnson J."/>
            <person name="Nolan M."/>
            <person name="Tritt A."/>
            <person name="Barry K.W."/>
            <person name="Grigoriev I.V."/>
            <person name="Nagy L.G."/>
            <person name="Hibbett D."/>
            <person name="Henrissat B."/>
            <person name="Matheny P.B."/>
            <person name="Labbe J."/>
            <person name="Martin F.M."/>
        </authorList>
    </citation>
    <scope>NUCLEOTIDE SEQUENCE</scope>
    <source>
        <strain evidence="1">FP105234-sp</strain>
    </source>
</reference>
<evidence type="ECO:0000313" key="2">
    <source>
        <dbReference type="Proteomes" id="UP000814033"/>
    </source>
</evidence>
<name>A0ACB8RE77_9AGAM</name>
<sequence>MRTLEHLVLYATLTIINEEPNRVVALEKMRQISHLMDPAEARLLLTHLALPMDLHVFPPAPLSLGACTLNQILWWTNSTSEHAGDADDTPATEVVMHRTAVGPYLTQAALETFVEHFKELAVRSAIHESMWLALLEQVSRLQRIVLEDDAALRSLCWASGILLALSVLVITGVDFKKQWAASDGTAGAGKQCPSSVLRNSRC</sequence>
<reference evidence="1" key="1">
    <citation type="submission" date="2021-02" db="EMBL/GenBank/DDBJ databases">
        <authorList>
            <consortium name="DOE Joint Genome Institute"/>
            <person name="Ahrendt S."/>
            <person name="Looney B.P."/>
            <person name="Miyauchi S."/>
            <person name="Morin E."/>
            <person name="Drula E."/>
            <person name="Courty P.E."/>
            <person name="Chicoki N."/>
            <person name="Fauchery L."/>
            <person name="Kohler A."/>
            <person name="Kuo A."/>
            <person name="Labutti K."/>
            <person name="Pangilinan J."/>
            <person name="Lipzen A."/>
            <person name="Riley R."/>
            <person name="Andreopoulos W."/>
            <person name="He G."/>
            <person name="Johnson J."/>
            <person name="Barry K.W."/>
            <person name="Grigoriev I.V."/>
            <person name="Nagy L."/>
            <person name="Hibbett D."/>
            <person name="Henrissat B."/>
            <person name="Matheny P.B."/>
            <person name="Labbe J."/>
            <person name="Martin F."/>
        </authorList>
    </citation>
    <scope>NUCLEOTIDE SEQUENCE</scope>
    <source>
        <strain evidence="1">FP105234-sp</strain>
    </source>
</reference>
<accession>A0ACB8RE77</accession>
<gene>
    <name evidence="1" type="ORF">FA95DRAFT_1610177</name>
</gene>
<keyword evidence="2" id="KW-1185">Reference proteome</keyword>